<dbReference type="PANTHER" id="PTHR18916">
    <property type="entry name" value="DYNACTIN 1-RELATED MICROTUBULE-BINDING"/>
    <property type="match status" value="1"/>
</dbReference>
<dbReference type="EMBL" id="LWDD02000001">
    <property type="protein sequence ID" value="KAE8265812.1"/>
    <property type="molecule type" value="Genomic_DNA"/>
</dbReference>
<name>A0A177VII4_9BASI</name>
<dbReference type="Gene3D" id="2.30.30.190">
    <property type="entry name" value="CAP Gly-rich-like domain"/>
    <property type="match status" value="1"/>
</dbReference>
<proteinExistence type="inferred from homology"/>
<dbReference type="GO" id="GO:0005829">
    <property type="term" value="C:cytosol"/>
    <property type="evidence" value="ECO:0007669"/>
    <property type="project" value="UniProtKB-ARBA"/>
</dbReference>
<dbReference type="Pfam" id="PF14560">
    <property type="entry name" value="Ubiquitin_2"/>
    <property type="match status" value="1"/>
</dbReference>
<dbReference type="InterPro" id="IPR029071">
    <property type="entry name" value="Ubiquitin-like_domsf"/>
</dbReference>
<evidence type="ECO:0000256" key="2">
    <source>
        <dbReference type="ARBA" id="ARBA00022490"/>
    </source>
</evidence>
<dbReference type="GO" id="GO:0031122">
    <property type="term" value="P:cytoplasmic microtubule organization"/>
    <property type="evidence" value="ECO:0007669"/>
    <property type="project" value="TreeGrafter"/>
</dbReference>
<comment type="similarity">
    <text evidence="4">Belongs to the TBCB family.</text>
</comment>
<dbReference type="GO" id="GO:0005938">
    <property type="term" value="C:cell cortex"/>
    <property type="evidence" value="ECO:0007669"/>
    <property type="project" value="TreeGrafter"/>
</dbReference>
<evidence type="ECO:0000313" key="8">
    <source>
        <dbReference type="EMBL" id="KAE8265812.1"/>
    </source>
</evidence>
<organism evidence="8 9">
    <name type="scientific">Tilletia caries</name>
    <name type="common">wheat bunt fungus</name>
    <dbReference type="NCBI Taxonomy" id="13290"/>
    <lineage>
        <taxon>Eukaryota</taxon>
        <taxon>Fungi</taxon>
        <taxon>Dikarya</taxon>
        <taxon>Basidiomycota</taxon>
        <taxon>Ustilaginomycotina</taxon>
        <taxon>Exobasidiomycetes</taxon>
        <taxon>Tilletiales</taxon>
        <taxon>Tilletiaceae</taxon>
        <taxon>Tilletia</taxon>
    </lineage>
</organism>
<keyword evidence="10" id="KW-1185">Reference proteome</keyword>
<dbReference type="FunFam" id="2.30.30.190:FF:000013">
    <property type="entry name" value="Tubulin-folding cofactor B"/>
    <property type="match status" value="1"/>
</dbReference>
<comment type="caution">
    <text evidence="8">The sequence shown here is derived from an EMBL/GenBank/DDBJ whole genome shotgun (WGS) entry which is preliminary data.</text>
</comment>
<feature type="region of interest" description="Disordered" evidence="5">
    <location>
        <begin position="252"/>
        <end position="271"/>
    </location>
</feature>
<dbReference type="SUPFAM" id="SSF74924">
    <property type="entry name" value="Cap-Gly domain"/>
    <property type="match status" value="1"/>
</dbReference>
<dbReference type="InterPro" id="IPR000626">
    <property type="entry name" value="Ubiquitin-like_dom"/>
</dbReference>
<comment type="subcellular location">
    <subcellularLocation>
        <location evidence="1">Cytoplasm</location>
    </subcellularLocation>
</comment>
<dbReference type="Proteomes" id="UP000077671">
    <property type="component" value="Unassembled WGS sequence"/>
</dbReference>
<dbReference type="Pfam" id="PF01302">
    <property type="entry name" value="CAP_GLY"/>
    <property type="match status" value="1"/>
</dbReference>
<dbReference type="SUPFAM" id="SSF54236">
    <property type="entry name" value="Ubiquitin-like"/>
    <property type="match status" value="1"/>
</dbReference>
<dbReference type="GO" id="GO:0051010">
    <property type="term" value="F:microtubule plus-end binding"/>
    <property type="evidence" value="ECO:0007669"/>
    <property type="project" value="TreeGrafter"/>
</dbReference>
<evidence type="ECO:0000256" key="4">
    <source>
        <dbReference type="ARBA" id="ARBA00025779"/>
    </source>
</evidence>
<evidence type="ECO:0000313" key="7">
    <source>
        <dbReference type="EMBL" id="CAD6926213.1"/>
    </source>
</evidence>
<dbReference type="Gene3D" id="3.10.20.90">
    <property type="entry name" value="Phosphatidylinositol 3-kinase Catalytic Subunit, Chain A, domain 1"/>
    <property type="match status" value="1"/>
</dbReference>
<evidence type="ECO:0000256" key="1">
    <source>
        <dbReference type="ARBA" id="ARBA00004496"/>
    </source>
</evidence>
<dbReference type="PROSITE" id="PS50245">
    <property type="entry name" value="CAP_GLY_2"/>
    <property type="match status" value="1"/>
</dbReference>
<dbReference type="InterPro" id="IPR000938">
    <property type="entry name" value="CAP-Gly_domain"/>
</dbReference>
<sequence>MASVTLFVHAGPRLSEQRFSSSLTLHALAGRLELITGIPIGAQKLSLYSTRTDGNNGDSGAQEPTLIAADLLGDDDRLDATLDSIGAIDGMGLKVDDTRPPSLANQFLDDSQVDKYEMDDETYAKRSDTVLTWKQRNKFGEFADKPVDASSSSSNTTPVAPLSEEQILAQLPAELEVGARCIVDLSGTSTNERRGTLRFVGPTEFAKGAWIGVEYDEPVGKNDGSVAGKRYFDCRPNFGGFVKPEKVKVGDYPPVDLMNDDDDDDDDLEEM</sequence>
<reference evidence="8" key="2">
    <citation type="journal article" date="2019" name="IMA Fungus">
        <title>Genome sequencing and comparison of five Tilletia species to identify candidate genes for the detection of regulated species infecting wheat.</title>
        <authorList>
            <person name="Nguyen H.D.T."/>
            <person name="Sultana T."/>
            <person name="Kesanakurti P."/>
            <person name="Hambleton S."/>
        </authorList>
    </citation>
    <scope>NUCLEOTIDE SEQUENCE</scope>
    <source>
        <strain evidence="8">DAOMC 238032</strain>
    </source>
</reference>
<feature type="domain" description="CAP-Gly" evidence="6">
    <location>
        <begin position="201"/>
        <end position="243"/>
    </location>
</feature>
<feature type="compositionally biased region" description="Acidic residues" evidence="5">
    <location>
        <begin position="258"/>
        <end position="271"/>
    </location>
</feature>
<keyword evidence="2" id="KW-0963">Cytoplasm</keyword>
<evidence type="ECO:0000259" key="6">
    <source>
        <dbReference type="PROSITE" id="PS50245"/>
    </source>
</evidence>
<dbReference type="Proteomes" id="UP000836402">
    <property type="component" value="Unassembled WGS sequence"/>
</dbReference>
<evidence type="ECO:0000256" key="3">
    <source>
        <dbReference type="ARBA" id="ARBA00023186"/>
    </source>
</evidence>
<reference evidence="7" key="3">
    <citation type="submission" date="2020-10" db="EMBL/GenBank/DDBJ databases">
        <authorList>
            <person name="Sedaghatjoo S."/>
        </authorList>
    </citation>
    <scope>NUCLEOTIDE SEQUENCE</scope>
    <source>
        <strain evidence="7">AZH3</strain>
    </source>
</reference>
<reference evidence="8" key="1">
    <citation type="submission" date="2016-04" db="EMBL/GenBank/DDBJ databases">
        <authorList>
            <person name="Nguyen H.D."/>
            <person name="Kesanakurti P."/>
            <person name="Cullis J."/>
            <person name="Levesque C.A."/>
            <person name="Hambleton S."/>
        </authorList>
    </citation>
    <scope>NUCLEOTIDE SEQUENCE</scope>
    <source>
        <strain evidence="8">DAOMC 238032</strain>
    </source>
</reference>
<dbReference type="PANTHER" id="PTHR18916:SF85">
    <property type="entry name" value="TUBULIN-FOLDING COFACTOR B"/>
    <property type="match status" value="1"/>
</dbReference>
<dbReference type="GO" id="GO:0005634">
    <property type="term" value="C:nucleus"/>
    <property type="evidence" value="ECO:0007669"/>
    <property type="project" value="TreeGrafter"/>
</dbReference>
<dbReference type="PROSITE" id="PS00845">
    <property type="entry name" value="CAP_GLY_1"/>
    <property type="match status" value="1"/>
</dbReference>
<evidence type="ECO:0000313" key="9">
    <source>
        <dbReference type="Proteomes" id="UP000077671"/>
    </source>
</evidence>
<dbReference type="SMART" id="SM01052">
    <property type="entry name" value="CAP_GLY"/>
    <property type="match status" value="1"/>
</dbReference>
<keyword evidence="3" id="KW-0143">Chaperone</keyword>
<evidence type="ECO:0000256" key="5">
    <source>
        <dbReference type="SAM" id="MobiDB-lite"/>
    </source>
</evidence>
<evidence type="ECO:0000313" key="10">
    <source>
        <dbReference type="Proteomes" id="UP000836402"/>
    </source>
</evidence>
<gene>
    <name evidence="8" type="ORF">A4X03_0g22</name>
    <name evidence="7" type="ORF">JKIAZH3_G2798</name>
</gene>
<dbReference type="EMBL" id="CAJHJG010003088">
    <property type="protein sequence ID" value="CAD6926213.1"/>
    <property type="molecule type" value="Genomic_DNA"/>
</dbReference>
<dbReference type="GO" id="GO:0035371">
    <property type="term" value="C:microtubule plus-end"/>
    <property type="evidence" value="ECO:0007669"/>
    <property type="project" value="TreeGrafter"/>
</dbReference>
<protein>
    <recommendedName>
        <fullName evidence="6">CAP-Gly domain-containing protein</fullName>
    </recommendedName>
</protein>
<dbReference type="InterPro" id="IPR036859">
    <property type="entry name" value="CAP-Gly_dom_sf"/>
</dbReference>
<accession>A0A177VII4</accession>
<dbReference type="AlphaFoldDB" id="A0A177VII4"/>